<dbReference type="KEGG" id="awe:JG540_10080"/>
<reference evidence="1 2" key="1">
    <citation type="submission" date="2020-12" db="EMBL/GenBank/DDBJ databases">
        <authorList>
            <person name="Zhou J."/>
        </authorList>
    </citation>
    <scope>NUCLEOTIDE SEQUENCE [LARGE SCALE GENOMIC DNA]</scope>
    <source>
        <strain evidence="1 2">CCUG 61299</strain>
    </source>
</reference>
<evidence type="ECO:0000313" key="2">
    <source>
        <dbReference type="Proteomes" id="UP000595895"/>
    </source>
</evidence>
<dbReference type="AlphaFoldDB" id="A0A7T7MAG5"/>
<dbReference type="NCBIfam" id="TIGR02165">
    <property type="entry name" value="cas5_6_GSU0054"/>
    <property type="match status" value="1"/>
</dbReference>
<sequence length="443" mass="47605">MGGFTFEARFPLGEFNAHGADGQAEWPPSPARLLAALLSTAYSLGYGVEAVRALYELPAPSLSCPPRGARDIGYGRWVPVNNALKLDAHGTPSGIVDAEHRFGEKAVKPPERGSLLGRQDDDVVRWVFPGGEQSQGPDLKVLRAVAQQVEYLGRPTSPVLLDVSAGCREAPASHDRWEPDPLGPWHLQVGTPGLLQRLDEREKARRRSQFTGAHPALPHRPTARYRLIGDQAQPVAPPDSRLLLDGAVLYRVQPSHGAQVEAADLGIVLDQLASALGEAEWVLPVLGREGRGRGERQVLRAVLVRGALPAREVPLAVRAGVTQARACEPRVMSSLPRLIRVMTAVSSTWTSLVPVRLAQDQLRAELESLAARHQVRLVDAGLHRHACAEVGAAAGCDSDAKHVTLRFDTAVAGPVVLNGVMMSPLGASGLAVNPKRRSAPRDR</sequence>
<dbReference type="RefSeq" id="WP_200275810.1">
    <property type="nucleotide sequence ID" value="NZ_CP066802.1"/>
</dbReference>
<evidence type="ECO:0000313" key="1">
    <source>
        <dbReference type="EMBL" id="QQM67322.1"/>
    </source>
</evidence>
<proteinExistence type="predicted"/>
<protein>
    <submittedName>
        <fullName evidence="1">Type I-U CRISPR-associated protein Cas5/Cas6</fullName>
    </submittedName>
</protein>
<accession>A0A7T7MAG5</accession>
<dbReference type="Proteomes" id="UP000595895">
    <property type="component" value="Chromosome"/>
</dbReference>
<dbReference type="EMBL" id="CP066802">
    <property type="protein sequence ID" value="QQM67322.1"/>
    <property type="molecule type" value="Genomic_DNA"/>
</dbReference>
<keyword evidence="2" id="KW-1185">Reference proteome</keyword>
<dbReference type="InterPro" id="IPR019089">
    <property type="entry name" value="Cas_GSU0054"/>
</dbReference>
<name>A0A7T7MAG5_9ACTO</name>
<organism evidence="1 2">
    <name type="scientific">Actinomyces weissii</name>
    <dbReference type="NCBI Taxonomy" id="675090"/>
    <lineage>
        <taxon>Bacteria</taxon>
        <taxon>Bacillati</taxon>
        <taxon>Actinomycetota</taxon>
        <taxon>Actinomycetes</taxon>
        <taxon>Actinomycetales</taxon>
        <taxon>Actinomycetaceae</taxon>
        <taxon>Actinomyces</taxon>
    </lineage>
</organism>
<gene>
    <name evidence="1" type="primary">cas5u6u</name>
    <name evidence="1" type="ORF">JG540_10080</name>
</gene>